<accession>A0A4S3J5K3</accession>
<dbReference type="SUPFAM" id="SSF51735">
    <property type="entry name" value="NAD(P)-binding Rossmann-fold domains"/>
    <property type="match status" value="1"/>
</dbReference>
<evidence type="ECO:0000313" key="3">
    <source>
        <dbReference type="Proteomes" id="UP000308092"/>
    </source>
</evidence>
<protein>
    <recommendedName>
        <fullName evidence="1">PRISE-like Rossmann-fold domain-containing protein</fullName>
    </recommendedName>
</protein>
<dbReference type="AlphaFoldDB" id="A0A4S3J5K3"/>
<reference evidence="2 3" key="1">
    <citation type="submission" date="2019-03" db="EMBL/GenBank/DDBJ databases">
        <title>The genome sequence of a newly discovered highly antifungal drug resistant Aspergillus species, Aspergillus tanneri NIH 1004.</title>
        <authorList>
            <person name="Mounaud S."/>
            <person name="Singh I."/>
            <person name="Joardar V."/>
            <person name="Pakala S."/>
            <person name="Pakala S."/>
            <person name="Venepally P."/>
            <person name="Hoover J."/>
            <person name="Nierman W."/>
            <person name="Chung J."/>
            <person name="Losada L."/>
        </authorList>
    </citation>
    <scope>NUCLEOTIDE SEQUENCE [LARGE SCALE GENOMIC DNA]</scope>
    <source>
        <strain evidence="2 3">NIH1004</strain>
    </source>
</reference>
<sequence length="392" mass="44063">MTVSDGRHAVVFGCSGINGYALVNQLLSGYPSASAFSKVTAISNRPFKADKSLFPADDQLQVVSGIDLLINDDAALIQSLSKKVSCVDTITHVYYASYFLSMDPEEECRLNKEMLRAAVQAVETLSTRLSFVTLITGTKAYGIHLVGNFPFQGQTPLREDLPRIPEEYGKDLFYYRQVDLLQYLSAGKTWSWCEVRPDVIVGIAPFGNAHCLAQTMGIYLSIYREFEGEGAPVAFPGNEAGWRLLSNDSNQDIIARFCIHASLQPREKVHARAFNIADEQTPVSWLHRWPILAAYFGLEGVGPDHSSLHPTEYIDRRWGDIQQLCQQRGINEEVVYKSMHNNGSRMGTLRYLDFDRHLDLSRARDVGFHEELDTAGSWHGAFDRLREAKIMM</sequence>
<proteinExistence type="predicted"/>
<keyword evidence="3" id="KW-1185">Reference proteome</keyword>
<dbReference type="CDD" id="cd08948">
    <property type="entry name" value="5beta-POR_like_SDR_a"/>
    <property type="match status" value="1"/>
</dbReference>
<name>A0A4S3J5K3_9EURO</name>
<gene>
    <name evidence="2" type="ORF">EYZ11_010333</name>
</gene>
<dbReference type="PANTHER" id="PTHR32487:SF8">
    <property type="entry name" value="NAD-DEPENDENT EPIMERASE_DEHYDRATASE DOMAIN-CONTAINING PROTEIN"/>
    <property type="match status" value="1"/>
</dbReference>
<dbReference type="Gene3D" id="3.40.50.720">
    <property type="entry name" value="NAD(P)-binding Rossmann-like Domain"/>
    <property type="match status" value="1"/>
</dbReference>
<organism evidence="2 3">
    <name type="scientific">Aspergillus tanneri</name>
    <dbReference type="NCBI Taxonomy" id="1220188"/>
    <lineage>
        <taxon>Eukaryota</taxon>
        <taxon>Fungi</taxon>
        <taxon>Dikarya</taxon>
        <taxon>Ascomycota</taxon>
        <taxon>Pezizomycotina</taxon>
        <taxon>Eurotiomycetes</taxon>
        <taxon>Eurotiomycetidae</taxon>
        <taxon>Eurotiales</taxon>
        <taxon>Aspergillaceae</taxon>
        <taxon>Aspergillus</taxon>
        <taxon>Aspergillus subgen. Circumdati</taxon>
    </lineage>
</organism>
<comment type="caution">
    <text evidence="2">The sequence shown here is derived from an EMBL/GenBank/DDBJ whole genome shotgun (WGS) entry which is preliminary data.</text>
</comment>
<dbReference type="STRING" id="1220188.A0A4S3J5K3"/>
<dbReference type="InterPro" id="IPR055222">
    <property type="entry name" value="PRISE-like_Rossmann-fold"/>
</dbReference>
<dbReference type="Proteomes" id="UP000308092">
    <property type="component" value="Unassembled WGS sequence"/>
</dbReference>
<evidence type="ECO:0000313" key="2">
    <source>
        <dbReference type="EMBL" id="THC90203.1"/>
    </source>
</evidence>
<dbReference type="InterPro" id="IPR036291">
    <property type="entry name" value="NAD(P)-bd_dom_sf"/>
</dbReference>
<dbReference type="Pfam" id="PF22917">
    <property type="entry name" value="PRISE"/>
    <property type="match status" value="1"/>
</dbReference>
<dbReference type="VEuPathDB" id="FungiDB:EYZ11_010333"/>
<dbReference type="EMBL" id="SOSA01000547">
    <property type="protein sequence ID" value="THC90203.1"/>
    <property type="molecule type" value="Genomic_DNA"/>
</dbReference>
<evidence type="ECO:0000259" key="1">
    <source>
        <dbReference type="Pfam" id="PF22917"/>
    </source>
</evidence>
<dbReference type="PANTHER" id="PTHR32487">
    <property type="entry name" value="3-OXO-DELTA(4,5)-STEROID 5-BETA-REDUCTASE"/>
    <property type="match status" value="1"/>
</dbReference>
<feature type="domain" description="PRISE-like Rossmann-fold" evidence="1">
    <location>
        <begin position="9"/>
        <end position="391"/>
    </location>
</feature>